<dbReference type="AlphaFoldDB" id="A0AAC9RPX2"/>
<dbReference type="Gene3D" id="4.10.810.10">
    <property type="entry name" value="Virus Scaffolding Protein, Chain A"/>
    <property type="match status" value="1"/>
</dbReference>
<dbReference type="InterPro" id="IPR014957">
    <property type="entry name" value="IDEAL_dom"/>
</dbReference>
<dbReference type="Proteomes" id="UP000242864">
    <property type="component" value="Chromosome"/>
</dbReference>
<protein>
    <submittedName>
        <fullName evidence="2">IDEAL domain protein</fullName>
    </submittedName>
</protein>
<reference evidence="2 3" key="1">
    <citation type="submission" date="2017-04" db="EMBL/GenBank/DDBJ databases">
        <authorList>
            <person name="Veseli I.A."/>
            <person name="Tang C."/>
            <person name="Pombert J.-F."/>
        </authorList>
    </citation>
    <scope>NUCLEOTIDE SEQUENCE [LARGE SCALE GENOMIC DNA]</scope>
    <source>
        <strain evidence="2 3">ATCC 700373</strain>
    </source>
</reference>
<sequence length="73" mass="8518">MKNQTDVKKLIVFDPILTIKQLGVEIVIAQALKNQRKQALRRLIDEALINKNERAFLAYTEEYLELEAEDCEQ</sequence>
<evidence type="ECO:0000313" key="3">
    <source>
        <dbReference type="Proteomes" id="UP000242864"/>
    </source>
</evidence>
<gene>
    <name evidence="2" type="ORF">B5P37_09190</name>
</gene>
<dbReference type="SMART" id="SM00914">
    <property type="entry name" value="IDEAL"/>
    <property type="match status" value="1"/>
</dbReference>
<feature type="domain" description="IDEAL" evidence="1">
    <location>
        <begin position="27"/>
        <end position="63"/>
    </location>
</feature>
<accession>A0AAC9RPX2</accession>
<keyword evidence="3" id="KW-1185">Reference proteome</keyword>
<dbReference type="RefSeq" id="WP_085237933.1">
    <property type="nucleotide sequence ID" value="NZ_CP020773.1"/>
</dbReference>
<proteinExistence type="predicted"/>
<dbReference type="KEGG" id="slz:B5P37_09190"/>
<dbReference type="InterPro" id="IPR027393">
    <property type="entry name" value="Virus_scaffolding_prot_C"/>
</dbReference>
<name>A0AAC9RPX2_9STAP</name>
<organism evidence="2 3">
    <name type="scientific">Staphylococcus lutrae</name>
    <dbReference type="NCBI Taxonomy" id="155085"/>
    <lineage>
        <taxon>Bacteria</taxon>
        <taxon>Bacillati</taxon>
        <taxon>Bacillota</taxon>
        <taxon>Bacilli</taxon>
        <taxon>Bacillales</taxon>
        <taxon>Staphylococcaceae</taxon>
        <taxon>Staphylococcus</taxon>
    </lineage>
</organism>
<evidence type="ECO:0000259" key="1">
    <source>
        <dbReference type="SMART" id="SM00914"/>
    </source>
</evidence>
<dbReference type="EMBL" id="CP020773">
    <property type="protein sequence ID" value="ARJ51471.1"/>
    <property type="molecule type" value="Genomic_DNA"/>
</dbReference>
<evidence type="ECO:0000313" key="2">
    <source>
        <dbReference type="EMBL" id="ARJ51471.1"/>
    </source>
</evidence>
<dbReference type="Pfam" id="PF08858">
    <property type="entry name" value="IDEAL"/>
    <property type="match status" value="1"/>
</dbReference>